<gene>
    <name evidence="2" type="ORF">J9260_11655</name>
</gene>
<feature type="transmembrane region" description="Helical" evidence="1">
    <location>
        <begin position="355"/>
        <end position="374"/>
    </location>
</feature>
<dbReference type="InterPro" id="IPR027463">
    <property type="entry name" value="AcrB_DN_DC_subdom"/>
</dbReference>
<proteinExistence type="predicted"/>
<feature type="transmembrane region" description="Helical" evidence="1">
    <location>
        <begin position="524"/>
        <end position="545"/>
    </location>
</feature>
<dbReference type="PRINTS" id="PR00702">
    <property type="entry name" value="ACRIFLAVINRP"/>
</dbReference>
<keyword evidence="1" id="KW-0812">Transmembrane</keyword>
<dbReference type="GO" id="GO:0005886">
    <property type="term" value="C:plasma membrane"/>
    <property type="evidence" value="ECO:0007669"/>
    <property type="project" value="TreeGrafter"/>
</dbReference>
<dbReference type="EMBL" id="CP072793">
    <property type="protein sequence ID" value="QTR52383.1"/>
    <property type="molecule type" value="Genomic_DNA"/>
</dbReference>
<evidence type="ECO:0000256" key="1">
    <source>
        <dbReference type="SAM" id="Phobius"/>
    </source>
</evidence>
<reference evidence="2" key="1">
    <citation type="submission" date="2021-04" db="EMBL/GenBank/DDBJ databases">
        <title>Genomics, taxonomy and metabolism of representatives of sulfur bacteria of the genus Thiothrix: Thiothrix fructosivorans QT, Thiothrix unzii A1T and three new species, Thiothrix subterranea sp. nov., Thiothrix litoralis sp. nov. and 'Candidatus Thiothrix anitrata' sp. nov.</title>
        <authorList>
            <person name="Ravin N.V."/>
            <person name="Smolyakov D."/>
            <person name="Rudenko T.S."/>
            <person name="Mardanov A.V."/>
            <person name="Beletsky A.V."/>
            <person name="Markov N.D."/>
            <person name="Fomenkov A.I."/>
            <person name="Roberts R.J."/>
            <person name="Karnachuk O.V."/>
            <person name="Novikov A."/>
            <person name="Grabovich M.Y."/>
        </authorList>
    </citation>
    <scope>NUCLEOTIDE SEQUENCE</scope>
    <source>
        <strain evidence="2">A1</strain>
    </source>
</reference>
<feature type="transmembrane region" description="Helical" evidence="1">
    <location>
        <begin position="12"/>
        <end position="30"/>
    </location>
</feature>
<evidence type="ECO:0000313" key="2">
    <source>
        <dbReference type="EMBL" id="QTR52383.1"/>
    </source>
</evidence>
<dbReference type="KEGG" id="tun:J9260_11655"/>
<organism evidence="2 3">
    <name type="scientific">Thiothrix unzii</name>
    <dbReference type="NCBI Taxonomy" id="111769"/>
    <lineage>
        <taxon>Bacteria</taxon>
        <taxon>Pseudomonadati</taxon>
        <taxon>Pseudomonadota</taxon>
        <taxon>Gammaproteobacteria</taxon>
        <taxon>Thiotrichales</taxon>
        <taxon>Thiotrichaceae</taxon>
        <taxon>Thiothrix</taxon>
    </lineage>
</organism>
<feature type="transmembrane region" description="Helical" evidence="1">
    <location>
        <begin position="982"/>
        <end position="1004"/>
    </location>
</feature>
<feature type="transmembrane region" description="Helical" evidence="1">
    <location>
        <begin position="881"/>
        <end position="899"/>
    </location>
</feature>
<dbReference type="Proteomes" id="UP000672009">
    <property type="component" value="Chromosome"/>
</dbReference>
<sequence length="1043" mass="113753">MYKRLLQNHVLANLTFGLVLVIGLIAYNTMPRQQDPTINFNWISIITALPGASAEDVEKRVTDPLEEAIRGVPDMKFVSSNSRENISSLLVRFEDIDERMFDKRIADLRREIQNTKDLLPSEAVESIILEITTANAFPAAMIAVQGVADDENLRVQAKNIKKALEQVKGVERVDTIALDDPELQVRFDAHALEALGLLPGQLADTVRVWFRDLSAGSVDIDRQSWLVRLSGKDSDPQALGALPITGLQGDVPLARVATVERAREKATQKVSLDGKPAILFAVMKQDKANSLDLLAQLQSYLDTRNAQTQSTGVTLTLVDDQTVPTREAIAVMESNALVGFLLVLAVTWLFLGFRLGLLTTIGIPFTLAATFWVLSSMGETLNVSVLLGVVIVLGMLVDDAVVVVESIYYRLQQGMDGITAAVEAMREVALPVTTAVLTTVAAFLPLMLLPGILGKFMQVIPMVVTLALFLSLIEAFWMLPAHVGVGKIDFSKPSRIQQYRQRFTHVLQVKYARWLLKVLRYPRAALGGVVLLFFIAVGVVGAGLIPMNFFASDNLRIFYVNVEMPSSTSLNETMQKTLEVEQQVKQHLQPQDARSVVAYAGMMFTETEPLYGARYGQLVVSLQPLSAGAREVKAIIESMRSAVEGVPGAVNIAFLELAGGPPAAKPISVKVRGDDYAEIQAATNALKQSLAANAGIKDITDDASPGRQEMNLKLRQDAIRQAGIAPDNVARTLRLLVDGEVVADMQDQGEKLAVRVQSQANDWQAIRQLLDVRLPTPSGGSVPLSELVEANEGVSIGNIRHYNFRRAITLEADLVKRPDEPFYDCRLKPVFTAAAPDYSLCALDTVQANQWLLAAWEQRKAEFPNIDLDFAGQLDDLQESLDAIGVLFLFGIGLMYLILGTQFSSYWQPLMILSTVPMAFTGVVFGLLLTQNPLSLYTLYGVVALAGIAVNAAIVLIAAANDRIELGMSVLYATVYAARRRLIPILITSLTTMAGLFSLATGLGGKSLLWGPVATAIVWGVGFSTVLTLFAIPVLYRVVSRRG</sequence>
<keyword evidence="1" id="KW-0472">Membrane</keyword>
<dbReference type="PANTHER" id="PTHR32063:SF33">
    <property type="entry name" value="RND SUPERFAMILY EFFLUX PUMP PERMEASE COMPONENT"/>
    <property type="match status" value="1"/>
</dbReference>
<protein>
    <submittedName>
        <fullName evidence="2">Efflux RND transporter permease subunit</fullName>
    </submittedName>
</protein>
<dbReference type="GO" id="GO:0042910">
    <property type="term" value="F:xenobiotic transmembrane transporter activity"/>
    <property type="evidence" value="ECO:0007669"/>
    <property type="project" value="TreeGrafter"/>
</dbReference>
<feature type="transmembrane region" description="Helical" evidence="1">
    <location>
        <begin position="428"/>
        <end position="453"/>
    </location>
</feature>
<dbReference type="CDD" id="cd00371">
    <property type="entry name" value="HMA"/>
    <property type="match status" value="1"/>
</dbReference>
<feature type="transmembrane region" description="Helical" evidence="1">
    <location>
        <begin position="328"/>
        <end position="350"/>
    </location>
</feature>
<dbReference type="AlphaFoldDB" id="A0A975IGA6"/>
<dbReference type="Gene3D" id="1.20.1640.10">
    <property type="entry name" value="Multidrug efflux transporter AcrB transmembrane domain"/>
    <property type="match status" value="2"/>
</dbReference>
<dbReference type="SUPFAM" id="SSF82866">
    <property type="entry name" value="Multidrug efflux transporter AcrB transmembrane domain"/>
    <property type="match status" value="2"/>
</dbReference>
<dbReference type="GO" id="GO:0046872">
    <property type="term" value="F:metal ion binding"/>
    <property type="evidence" value="ECO:0007669"/>
    <property type="project" value="InterPro"/>
</dbReference>
<dbReference type="PANTHER" id="PTHR32063">
    <property type="match status" value="1"/>
</dbReference>
<dbReference type="SUPFAM" id="SSF82693">
    <property type="entry name" value="Multidrug efflux transporter AcrB pore domain, PN1, PN2, PC1 and PC2 subdomains"/>
    <property type="match status" value="2"/>
</dbReference>
<feature type="transmembrane region" description="Helical" evidence="1">
    <location>
        <begin position="937"/>
        <end position="961"/>
    </location>
</feature>
<feature type="transmembrane region" description="Helical" evidence="1">
    <location>
        <begin position="911"/>
        <end position="931"/>
    </location>
</feature>
<dbReference type="RefSeq" id="WP_210217932.1">
    <property type="nucleotide sequence ID" value="NZ_CP072793.1"/>
</dbReference>
<dbReference type="InterPro" id="IPR006121">
    <property type="entry name" value="HMA_dom"/>
</dbReference>
<dbReference type="Gene3D" id="3.30.2090.10">
    <property type="entry name" value="Multidrug efflux transporter AcrB TolC docking domain, DN and DC subdomains"/>
    <property type="match status" value="2"/>
</dbReference>
<accession>A0A975IGA6</accession>
<feature type="transmembrane region" description="Helical" evidence="1">
    <location>
        <begin position="459"/>
        <end position="479"/>
    </location>
</feature>
<keyword evidence="3" id="KW-1185">Reference proteome</keyword>
<evidence type="ECO:0000313" key="3">
    <source>
        <dbReference type="Proteomes" id="UP000672009"/>
    </source>
</evidence>
<dbReference type="SUPFAM" id="SSF82714">
    <property type="entry name" value="Multidrug efflux transporter AcrB TolC docking domain, DN and DC subdomains"/>
    <property type="match status" value="2"/>
</dbReference>
<keyword evidence="1" id="KW-1133">Transmembrane helix</keyword>
<dbReference type="Gene3D" id="3.30.70.1430">
    <property type="entry name" value="Multidrug efflux transporter AcrB pore domain"/>
    <property type="match status" value="2"/>
</dbReference>
<dbReference type="Gene3D" id="3.30.70.1320">
    <property type="entry name" value="Multidrug efflux transporter AcrB pore domain like"/>
    <property type="match status" value="1"/>
</dbReference>
<name>A0A975IGA6_9GAMM</name>
<feature type="transmembrane region" description="Helical" evidence="1">
    <location>
        <begin position="1016"/>
        <end position="1039"/>
    </location>
</feature>
<dbReference type="Pfam" id="PF00873">
    <property type="entry name" value="ACR_tran"/>
    <property type="match status" value="2"/>
</dbReference>
<feature type="transmembrane region" description="Helical" evidence="1">
    <location>
        <begin position="386"/>
        <end position="408"/>
    </location>
</feature>
<dbReference type="Gene3D" id="3.30.70.1440">
    <property type="entry name" value="Multidrug efflux transporter AcrB pore domain"/>
    <property type="match status" value="1"/>
</dbReference>
<dbReference type="InterPro" id="IPR001036">
    <property type="entry name" value="Acrflvin-R"/>
</dbReference>